<protein>
    <submittedName>
        <fullName evidence="5">ABC-2 type transport system ATP-binding protein</fullName>
    </submittedName>
</protein>
<dbReference type="SUPFAM" id="SSF52540">
    <property type="entry name" value="P-loop containing nucleoside triphosphate hydrolases"/>
    <property type="match status" value="1"/>
</dbReference>
<evidence type="ECO:0000313" key="6">
    <source>
        <dbReference type="Proteomes" id="UP000557217"/>
    </source>
</evidence>
<evidence type="ECO:0000256" key="2">
    <source>
        <dbReference type="ARBA" id="ARBA00022741"/>
    </source>
</evidence>
<organism evidence="5 6">
    <name type="scientific">Ureibacillus thermosphaericus</name>
    <dbReference type="NCBI Taxonomy" id="51173"/>
    <lineage>
        <taxon>Bacteria</taxon>
        <taxon>Bacillati</taxon>
        <taxon>Bacillota</taxon>
        <taxon>Bacilli</taxon>
        <taxon>Bacillales</taxon>
        <taxon>Caryophanaceae</taxon>
        <taxon>Ureibacillus</taxon>
    </lineage>
</organism>
<name>A0A840PRP7_URETH</name>
<dbReference type="Pfam" id="PF00005">
    <property type="entry name" value="ABC_tran"/>
    <property type="match status" value="1"/>
</dbReference>
<dbReference type="CDD" id="cd03230">
    <property type="entry name" value="ABC_DR_subfamily_A"/>
    <property type="match status" value="1"/>
</dbReference>
<evidence type="ECO:0000259" key="4">
    <source>
        <dbReference type="PROSITE" id="PS50893"/>
    </source>
</evidence>
<dbReference type="InterPro" id="IPR003439">
    <property type="entry name" value="ABC_transporter-like_ATP-bd"/>
</dbReference>
<evidence type="ECO:0000256" key="1">
    <source>
        <dbReference type="ARBA" id="ARBA00022448"/>
    </source>
</evidence>
<dbReference type="AlphaFoldDB" id="A0A840PRP7"/>
<dbReference type="PROSITE" id="PS50893">
    <property type="entry name" value="ABC_TRANSPORTER_2"/>
    <property type="match status" value="1"/>
</dbReference>
<dbReference type="Proteomes" id="UP000557217">
    <property type="component" value="Unassembled WGS sequence"/>
</dbReference>
<evidence type="ECO:0000313" key="5">
    <source>
        <dbReference type="EMBL" id="MBB5147824.1"/>
    </source>
</evidence>
<dbReference type="GO" id="GO:0016887">
    <property type="term" value="F:ATP hydrolysis activity"/>
    <property type="evidence" value="ECO:0007669"/>
    <property type="project" value="InterPro"/>
</dbReference>
<dbReference type="EMBL" id="JACHGZ010000001">
    <property type="protein sequence ID" value="MBB5147824.1"/>
    <property type="molecule type" value="Genomic_DNA"/>
</dbReference>
<dbReference type="InterPro" id="IPR027417">
    <property type="entry name" value="P-loop_NTPase"/>
</dbReference>
<feature type="domain" description="ABC transporter" evidence="4">
    <location>
        <begin position="5"/>
        <end position="230"/>
    </location>
</feature>
<comment type="caution">
    <text evidence="5">The sequence shown here is derived from an EMBL/GenBank/DDBJ whole genome shotgun (WGS) entry which is preliminary data.</text>
</comment>
<dbReference type="RefSeq" id="WP_168411716.1">
    <property type="nucleotide sequence ID" value="NZ_JAAXPW010000001.1"/>
</dbReference>
<dbReference type="GO" id="GO:0005524">
    <property type="term" value="F:ATP binding"/>
    <property type="evidence" value="ECO:0007669"/>
    <property type="project" value="UniProtKB-KW"/>
</dbReference>
<keyword evidence="6" id="KW-1185">Reference proteome</keyword>
<dbReference type="InterPro" id="IPR051782">
    <property type="entry name" value="ABC_Transporter_VariousFunc"/>
</dbReference>
<evidence type="ECO:0000256" key="3">
    <source>
        <dbReference type="ARBA" id="ARBA00022840"/>
    </source>
</evidence>
<keyword evidence="1" id="KW-0813">Transport</keyword>
<reference evidence="5 6" key="1">
    <citation type="submission" date="2020-08" db="EMBL/GenBank/DDBJ databases">
        <title>Genomic Encyclopedia of Type Strains, Phase IV (KMG-IV): sequencing the most valuable type-strain genomes for metagenomic binning, comparative biology and taxonomic classification.</title>
        <authorList>
            <person name="Goeker M."/>
        </authorList>
    </citation>
    <scope>NUCLEOTIDE SEQUENCE [LARGE SCALE GENOMIC DNA]</scope>
    <source>
        <strain evidence="5 6">DSM 10633</strain>
    </source>
</reference>
<keyword evidence="2" id="KW-0547">Nucleotide-binding</keyword>
<dbReference type="PANTHER" id="PTHR42939">
    <property type="entry name" value="ABC TRANSPORTER ATP-BINDING PROTEIN ALBC-RELATED"/>
    <property type="match status" value="1"/>
</dbReference>
<sequence length="282" mass="32438">MTYAIEVANLRKKFPQFQLVDVSFQLPTGTIMGFVGENGAGKTSTIKYLLNLLQKDSGEVKLFGLDHVEHDIAIKEQIGVVFDDLYVPETLNATQINHILEKIYANWDEAYYVELLKRFKIPIKKPIKQLSRGMRMKLSIAMALAHHPKLLILDEPTSGLDPIVRDEILDLFMEFMQDEDNSILFSTHITSDLEKIADYITFIHEGEIVFSKNKDELLYDYGIWKGTVEQSKELPEHAKVRMRKNAFGIEILVNRKEVNKAFHLDKPSIEDIMLFFVKGAYV</sequence>
<dbReference type="PANTHER" id="PTHR42939:SF3">
    <property type="entry name" value="ABC TRANSPORTER ATP-BINDING COMPONENT"/>
    <property type="match status" value="1"/>
</dbReference>
<gene>
    <name evidence="5" type="ORF">HNR36_000205</name>
</gene>
<accession>A0A840PRP7</accession>
<dbReference type="Gene3D" id="3.40.50.300">
    <property type="entry name" value="P-loop containing nucleotide triphosphate hydrolases"/>
    <property type="match status" value="1"/>
</dbReference>
<keyword evidence="3 5" id="KW-0067">ATP-binding</keyword>
<proteinExistence type="predicted"/>
<dbReference type="InterPro" id="IPR003593">
    <property type="entry name" value="AAA+_ATPase"/>
</dbReference>
<dbReference type="SMART" id="SM00382">
    <property type="entry name" value="AAA"/>
    <property type="match status" value="1"/>
</dbReference>